<evidence type="ECO:0000313" key="3">
    <source>
        <dbReference type="EMBL" id="KAK3593959.1"/>
    </source>
</evidence>
<dbReference type="PROSITE" id="PS50097">
    <property type="entry name" value="BTB"/>
    <property type="match status" value="1"/>
</dbReference>
<feature type="domain" description="BTB" evidence="2">
    <location>
        <begin position="28"/>
        <end position="95"/>
    </location>
</feature>
<dbReference type="InterPro" id="IPR011333">
    <property type="entry name" value="SKP1/BTB/POZ_sf"/>
</dbReference>
<comment type="caution">
    <text evidence="3">The sequence shown here is derived from an EMBL/GenBank/DDBJ whole genome shotgun (WGS) entry which is preliminary data.</text>
</comment>
<dbReference type="SMART" id="SM00225">
    <property type="entry name" value="BTB"/>
    <property type="match status" value="1"/>
</dbReference>
<evidence type="ECO:0000313" key="4">
    <source>
        <dbReference type="Proteomes" id="UP001195483"/>
    </source>
</evidence>
<sequence length="629" mass="69835">MEKVYVNPDHSSQLLAQISMLWKRDKYCDAALNLGSTRYRLHKLVLVAACPDIMKLLLHTEENNVFDFYVPSGHDSSAVESVLKYLYEGVIELTQANVNEIDKFSQNIQLLSLMRYCMHYKTWLNNHYCSEPDNGEQVFCAPDSMQISDDSPTQDCAYNINMISSSNLTVHHHIIQETVETRNPFCGTPATDIILDGINCQPISFLNIVPILVKSETDTSDIEIFKDTQTDFIISVTAGENDNFSNGAADLEQIPSSNNGQLALNTDTARQDITPYSSSNLISTQGEFITYSSTEHPINQDELTPPSSVQHKTACDASCFLEISPVDSGLKQYSDKNSESLTLLISNDSVENNVNEQISQNSKQSTSSDKTTVYFPERDCTNIARCENEEHTGSSAFIMVIESMSTPVKDKEKVPEANLLDSHHIDPFLEAPPSYQRSDVHDDMPVESRTCTITENSTGSDNSIQNNTKNPSISTHSVQCSLDDSEEDMDMEAESDFEEMLADSTKINRLFPQCYPVLVLPNVGTSLTVLNQCIKENKLSSDIEIDIASEESVGDSMILNKIKKSLYLPSSTANVVSSEPYVDKAVAGKVTQAGIGSKALPNSQVNKLRVRQRQSESEKKKINQQNMPG</sequence>
<keyword evidence="4" id="KW-1185">Reference proteome</keyword>
<dbReference type="Proteomes" id="UP001195483">
    <property type="component" value="Unassembled WGS sequence"/>
</dbReference>
<reference evidence="3" key="3">
    <citation type="submission" date="2023-05" db="EMBL/GenBank/DDBJ databases">
        <authorList>
            <person name="Smith C.H."/>
        </authorList>
    </citation>
    <scope>NUCLEOTIDE SEQUENCE</scope>
    <source>
        <strain evidence="3">CHS0354</strain>
        <tissue evidence="3">Mantle</tissue>
    </source>
</reference>
<accession>A0AAE0SLL2</accession>
<dbReference type="Pfam" id="PF00651">
    <property type="entry name" value="BTB"/>
    <property type="match status" value="1"/>
</dbReference>
<dbReference type="SUPFAM" id="SSF54695">
    <property type="entry name" value="POZ domain"/>
    <property type="match status" value="1"/>
</dbReference>
<evidence type="ECO:0000256" key="1">
    <source>
        <dbReference type="SAM" id="MobiDB-lite"/>
    </source>
</evidence>
<dbReference type="EMBL" id="JAEAOA010002342">
    <property type="protein sequence ID" value="KAK3593959.1"/>
    <property type="molecule type" value="Genomic_DNA"/>
</dbReference>
<name>A0AAE0SLL2_9BIVA</name>
<gene>
    <name evidence="3" type="ORF">CHS0354_040693</name>
</gene>
<reference evidence="3" key="1">
    <citation type="journal article" date="2021" name="Genome Biol. Evol.">
        <title>A High-Quality Reference Genome for a Parasitic Bivalve with Doubly Uniparental Inheritance (Bivalvia: Unionida).</title>
        <authorList>
            <person name="Smith C.H."/>
        </authorList>
    </citation>
    <scope>NUCLEOTIDE SEQUENCE</scope>
    <source>
        <strain evidence="3">CHS0354</strain>
    </source>
</reference>
<evidence type="ECO:0000259" key="2">
    <source>
        <dbReference type="PROSITE" id="PS50097"/>
    </source>
</evidence>
<dbReference type="Gene3D" id="3.30.710.10">
    <property type="entry name" value="Potassium Channel Kv1.1, Chain A"/>
    <property type="match status" value="1"/>
</dbReference>
<dbReference type="InterPro" id="IPR000210">
    <property type="entry name" value="BTB/POZ_dom"/>
</dbReference>
<feature type="region of interest" description="Disordered" evidence="1">
    <location>
        <begin position="605"/>
        <end position="629"/>
    </location>
</feature>
<reference evidence="3" key="2">
    <citation type="journal article" date="2021" name="Genome Biol. Evol.">
        <title>Developing a high-quality reference genome for a parasitic bivalve with doubly uniparental inheritance (Bivalvia: Unionida).</title>
        <authorList>
            <person name="Smith C.H."/>
        </authorList>
    </citation>
    <scope>NUCLEOTIDE SEQUENCE</scope>
    <source>
        <strain evidence="3">CHS0354</strain>
        <tissue evidence="3">Mantle</tissue>
    </source>
</reference>
<organism evidence="3 4">
    <name type="scientific">Potamilus streckersoni</name>
    <dbReference type="NCBI Taxonomy" id="2493646"/>
    <lineage>
        <taxon>Eukaryota</taxon>
        <taxon>Metazoa</taxon>
        <taxon>Spiralia</taxon>
        <taxon>Lophotrochozoa</taxon>
        <taxon>Mollusca</taxon>
        <taxon>Bivalvia</taxon>
        <taxon>Autobranchia</taxon>
        <taxon>Heteroconchia</taxon>
        <taxon>Palaeoheterodonta</taxon>
        <taxon>Unionida</taxon>
        <taxon>Unionoidea</taxon>
        <taxon>Unionidae</taxon>
        <taxon>Ambleminae</taxon>
        <taxon>Lampsilini</taxon>
        <taxon>Potamilus</taxon>
    </lineage>
</organism>
<feature type="region of interest" description="Disordered" evidence="1">
    <location>
        <begin position="454"/>
        <end position="476"/>
    </location>
</feature>
<dbReference type="AlphaFoldDB" id="A0AAE0SLL2"/>
<protein>
    <recommendedName>
        <fullName evidence="2">BTB domain-containing protein</fullName>
    </recommendedName>
</protein>
<proteinExistence type="predicted"/>